<dbReference type="GO" id="GO:0008252">
    <property type="term" value="F:nucleotidase activity"/>
    <property type="evidence" value="ECO:0007669"/>
    <property type="project" value="InterPro"/>
</dbReference>
<dbReference type="AlphaFoldDB" id="A0AAD5UYH2"/>
<organism evidence="5 6">
    <name type="scientific">Meripilus lineatus</name>
    <dbReference type="NCBI Taxonomy" id="2056292"/>
    <lineage>
        <taxon>Eukaryota</taxon>
        <taxon>Fungi</taxon>
        <taxon>Dikarya</taxon>
        <taxon>Basidiomycota</taxon>
        <taxon>Agaricomycotina</taxon>
        <taxon>Agaricomycetes</taxon>
        <taxon>Polyporales</taxon>
        <taxon>Meripilaceae</taxon>
        <taxon>Meripilus</taxon>
    </lineage>
</organism>
<evidence type="ECO:0000259" key="4">
    <source>
        <dbReference type="Pfam" id="PF01975"/>
    </source>
</evidence>
<dbReference type="GO" id="GO:0046872">
    <property type="term" value="F:metal ion binding"/>
    <property type="evidence" value="ECO:0007669"/>
    <property type="project" value="UniProtKB-KW"/>
</dbReference>
<comment type="similarity">
    <text evidence="1">Belongs to the SurE nucleotidase family.</text>
</comment>
<evidence type="ECO:0000313" key="5">
    <source>
        <dbReference type="EMBL" id="KAJ3479955.1"/>
    </source>
</evidence>
<evidence type="ECO:0000256" key="2">
    <source>
        <dbReference type="ARBA" id="ARBA00022723"/>
    </source>
</evidence>
<keyword evidence="3" id="KW-0378">Hydrolase</keyword>
<reference evidence="5" key="1">
    <citation type="submission" date="2022-07" db="EMBL/GenBank/DDBJ databases">
        <title>Genome Sequence of Physisporinus lineatus.</title>
        <authorList>
            <person name="Buettner E."/>
        </authorList>
    </citation>
    <scope>NUCLEOTIDE SEQUENCE</scope>
    <source>
        <strain evidence="5">VT162</strain>
    </source>
</reference>
<dbReference type="Pfam" id="PF01975">
    <property type="entry name" value="SurE"/>
    <property type="match status" value="1"/>
</dbReference>
<dbReference type="SUPFAM" id="SSF64167">
    <property type="entry name" value="SurE-like"/>
    <property type="match status" value="1"/>
</dbReference>
<evidence type="ECO:0000256" key="3">
    <source>
        <dbReference type="ARBA" id="ARBA00022801"/>
    </source>
</evidence>
<evidence type="ECO:0000256" key="1">
    <source>
        <dbReference type="ARBA" id="ARBA00011062"/>
    </source>
</evidence>
<accession>A0AAD5UYH2</accession>
<dbReference type="EMBL" id="JANAWD010000405">
    <property type="protein sequence ID" value="KAJ3479955.1"/>
    <property type="molecule type" value="Genomic_DNA"/>
</dbReference>
<protein>
    <recommendedName>
        <fullName evidence="4">Survival protein SurE-like phosphatase/nucleotidase domain-containing protein</fullName>
    </recommendedName>
</protein>
<feature type="domain" description="Survival protein SurE-like phosphatase/nucleotidase" evidence="4">
    <location>
        <begin position="20"/>
        <end position="227"/>
    </location>
</feature>
<dbReference type="InterPro" id="IPR036523">
    <property type="entry name" value="SurE-like_sf"/>
</dbReference>
<comment type="caution">
    <text evidence="5">The sequence shown here is derived from an EMBL/GenBank/DDBJ whole genome shotgun (WGS) entry which is preliminary data.</text>
</comment>
<name>A0AAD5UYH2_9APHY</name>
<keyword evidence="6" id="KW-1185">Reference proteome</keyword>
<keyword evidence="2" id="KW-0479">Metal-binding</keyword>
<evidence type="ECO:0000313" key="6">
    <source>
        <dbReference type="Proteomes" id="UP001212997"/>
    </source>
</evidence>
<dbReference type="Proteomes" id="UP001212997">
    <property type="component" value="Unassembled WGS sequence"/>
</dbReference>
<proteinExistence type="inferred from homology"/>
<dbReference type="PANTHER" id="PTHR30457">
    <property type="entry name" value="5'-NUCLEOTIDASE SURE"/>
    <property type="match status" value="1"/>
</dbReference>
<dbReference type="InterPro" id="IPR002828">
    <property type="entry name" value="SurE-like_Pase/nucleotidase"/>
</dbReference>
<gene>
    <name evidence="5" type="ORF">NLI96_g8702</name>
</gene>
<dbReference type="PANTHER" id="PTHR30457:SF0">
    <property type="entry name" value="PHOSPHATASE, PUTATIVE (AFU_ORTHOLOGUE AFUA_4G01070)-RELATED"/>
    <property type="match status" value="1"/>
</dbReference>
<dbReference type="InterPro" id="IPR030048">
    <property type="entry name" value="SurE"/>
</dbReference>
<sequence length="307" mass="32958">MRVQYLLSALPLLAPKSQKIVISNDDGWAVAQIRAQFDSLKDAGYEVILSAPAQNQSGTGSRSKTATDMREPCEYESCRVGSPAVGFNETDPRLNYVNAYPVDAARHGIQTLSPKFWSSKPDLLVSGPNVGRNLNVQVFFSGTIGAACEAAQQGVPAIAFSGQSTEHVSYTTLASDPTSEATLAAHAYASLTTTFVNTFLSSPSASLPPNTIISVNYPPLHNRSNCARKEDVKWVFTRTFPTIWRADMDICGNNGKLPTESEVVGYDEGCYASVSVLSATSKMDAGKEAQQEVLKTLGSLGFVCFAH</sequence>
<dbReference type="Gene3D" id="3.40.1210.10">
    <property type="entry name" value="Survival protein SurE-like phosphatase/nucleotidase"/>
    <property type="match status" value="1"/>
</dbReference>